<dbReference type="EMBL" id="CAUOFW020007912">
    <property type="protein sequence ID" value="CAK9181015.1"/>
    <property type="molecule type" value="Genomic_DNA"/>
</dbReference>
<dbReference type="Pfam" id="PF13041">
    <property type="entry name" value="PPR_2"/>
    <property type="match status" value="2"/>
</dbReference>
<evidence type="ECO:0000256" key="3">
    <source>
        <dbReference type="PROSITE-ProRule" id="PRU00708"/>
    </source>
</evidence>
<evidence type="ECO:0000313" key="4">
    <source>
        <dbReference type="EMBL" id="CAK9163283.1"/>
    </source>
</evidence>
<dbReference type="InterPro" id="IPR002885">
    <property type="entry name" value="PPR_rpt"/>
</dbReference>
<dbReference type="InterPro" id="IPR011990">
    <property type="entry name" value="TPR-like_helical_dom_sf"/>
</dbReference>
<dbReference type="AlphaFoldDB" id="A0ABC8T218"/>
<reference evidence="4 6" key="1">
    <citation type="submission" date="2024-02" db="EMBL/GenBank/DDBJ databases">
        <authorList>
            <person name="Vignale AGUSTIN F."/>
            <person name="Sosa J E."/>
            <person name="Modenutti C."/>
        </authorList>
    </citation>
    <scope>NUCLEOTIDE SEQUENCE [LARGE SCALE GENOMIC DNA]</scope>
</reference>
<dbReference type="PANTHER" id="PTHR47925:SF91">
    <property type="entry name" value="PENTACOTRIPEPTIDE-REPEAT REGION OF PRORP DOMAIN-CONTAINING PROTEIN"/>
    <property type="match status" value="1"/>
</dbReference>
<evidence type="ECO:0000313" key="5">
    <source>
        <dbReference type="EMBL" id="CAK9181015.1"/>
    </source>
</evidence>
<feature type="repeat" description="PPR" evidence="3">
    <location>
        <begin position="363"/>
        <end position="397"/>
    </location>
</feature>
<dbReference type="PROSITE" id="PS51375">
    <property type="entry name" value="PPR"/>
    <property type="match status" value="6"/>
</dbReference>
<dbReference type="PANTHER" id="PTHR47925">
    <property type="entry name" value="OS01G0913400 PROTEIN-RELATED"/>
    <property type="match status" value="1"/>
</dbReference>
<dbReference type="EMBL" id="CAUOFW020003981">
    <property type="protein sequence ID" value="CAK9163283.1"/>
    <property type="molecule type" value="Genomic_DNA"/>
</dbReference>
<evidence type="ECO:0000256" key="2">
    <source>
        <dbReference type="ARBA" id="ARBA00022737"/>
    </source>
</evidence>
<comment type="similarity">
    <text evidence="1">Belongs to the PPR family. PCMP-H subfamily.</text>
</comment>
<dbReference type="FunFam" id="1.25.40.10:FF:000842">
    <property type="entry name" value="Pentatricopeptide repeat-containing protein mitochondrial"/>
    <property type="match status" value="1"/>
</dbReference>
<dbReference type="Pfam" id="PF20431">
    <property type="entry name" value="E_motif"/>
    <property type="match status" value="1"/>
</dbReference>
<feature type="repeat" description="PPR" evidence="3">
    <location>
        <begin position="138"/>
        <end position="172"/>
    </location>
</feature>
<evidence type="ECO:0008006" key="7">
    <source>
        <dbReference type="Google" id="ProtNLM"/>
    </source>
</evidence>
<dbReference type="FunFam" id="1.25.40.10:FF:000333">
    <property type="entry name" value="Pentatricopeptide repeat-containing protein"/>
    <property type="match status" value="1"/>
</dbReference>
<evidence type="ECO:0000256" key="1">
    <source>
        <dbReference type="ARBA" id="ARBA00006643"/>
    </source>
</evidence>
<dbReference type="GO" id="GO:0048731">
    <property type="term" value="P:system development"/>
    <property type="evidence" value="ECO:0007669"/>
    <property type="project" value="UniProtKB-ARBA"/>
</dbReference>
<dbReference type="FunFam" id="1.25.40.10:FF:000125">
    <property type="entry name" value="Pentatricopeptide repeat-containing protein"/>
    <property type="match status" value="1"/>
</dbReference>
<organism evidence="4 6">
    <name type="scientific">Ilex paraguariensis</name>
    <name type="common">yerba mate</name>
    <dbReference type="NCBI Taxonomy" id="185542"/>
    <lineage>
        <taxon>Eukaryota</taxon>
        <taxon>Viridiplantae</taxon>
        <taxon>Streptophyta</taxon>
        <taxon>Embryophyta</taxon>
        <taxon>Tracheophyta</taxon>
        <taxon>Spermatophyta</taxon>
        <taxon>Magnoliopsida</taxon>
        <taxon>eudicotyledons</taxon>
        <taxon>Gunneridae</taxon>
        <taxon>Pentapetalae</taxon>
        <taxon>asterids</taxon>
        <taxon>campanulids</taxon>
        <taxon>Aquifoliales</taxon>
        <taxon>Aquifoliaceae</taxon>
        <taxon>Ilex</taxon>
    </lineage>
</organism>
<protein>
    <recommendedName>
        <fullName evidence="7">Chlororespiratory reduction 4</fullName>
    </recommendedName>
</protein>
<feature type="repeat" description="PPR" evidence="3">
    <location>
        <begin position="200"/>
        <end position="234"/>
    </location>
</feature>
<sequence length="591" mass="66822">MLVLCLALSKIQTLIRTNLPTLLSLQHCSFRHSFPQFLSFYPAQDVYSCNVRIGDLLRAGQIEAARKLFDEMPTRDVVTWNSMVTGYWQNGYLEKSKRWFELMPLRNVVSWNLMIAGCVENDRIDDAYMYFSAMPEKNIASWNAMISGFVKYDRIDEAGRLFEEIPVRNVISYTAMIDGFAQSGKIEQARMLFDCMPQRNNVSWTVMISGYVENERYKEARELFCQMPKKNVVTMTAMITGYCKEGKIEDARILFEEIVCKDCVSYNAMITGFAQNGIGEEALQLHIQMLRRGFQPDQSTLVSVLTACSNLASLRVGRQTHALVLKHGLDSHISVCNALITMYRRCGGILDSELAFQQIDHPDLVSWNTIIAAFAQHGLYAKVLAFFKQMELNGFNPDGITFLSLLSACGHAGMVNESMFWFDSMVRNYGIVPRSEHCACFVDILGRAGKVEKAYQMIQEMPFEADSGVWGALLAGCHAYLNVELGQLAAERAVELESKNSGAYVMLSNIYAAAGMWREVTRVRGLMKEQGVKKQPAYSWIETENKVHHFNGGDISHPDIGEIHSELKRINLQMKAMNDIEDIVSAYSNFS</sequence>
<dbReference type="Proteomes" id="UP001642360">
    <property type="component" value="Unassembled WGS sequence"/>
</dbReference>
<gene>
    <name evidence="4" type="ORF">ILEXP_LOCUS32322</name>
    <name evidence="5" type="ORF">ILEXP_LOCUS51050</name>
</gene>
<name>A0ABC8T218_9AQUA</name>
<keyword evidence="2" id="KW-0677">Repeat</keyword>
<dbReference type="Gene3D" id="1.25.40.10">
    <property type="entry name" value="Tetratricopeptide repeat domain"/>
    <property type="match status" value="5"/>
</dbReference>
<evidence type="ECO:0000313" key="6">
    <source>
        <dbReference type="Proteomes" id="UP001642360"/>
    </source>
</evidence>
<dbReference type="Pfam" id="PF01535">
    <property type="entry name" value="PPR"/>
    <property type="match status" value="7"/>
</dbReference>
<comment type="caution">
    <text evidence="4">The sequence shown here is derived from an EMBL/GenBank/DDBJ whole genome shotgun (WGS) entry which is preliminary data.</text>
</comment>
<proteinExistence type="inferred from homology"/>
<feature type="repeat" description="PPR" evidence="3">
    <location>
        <begin position="76"/>
        <end position="110"/>
    </location>
</feature>
<feature type="repeat" description="PPR" evidence="3">
    <location>
        <begin position="262"/>
        <end position="296"/>
    </location>
</feature>
<accession>A0ABC8T218</accession>
<keyword evidence="6" id="KW-1185">Reference proteome</keyword>
<dbReference type="InterPro" id="IPR046848">
    <property type="entry name" value="E_motif"/>
</dbReference>
<dbReference type="NCBIfam" id="TIGR00756">
    <property type="entry name" value="PPR"/>
    <property type="match status" value="8"/>
</dbReference>
<feature type="repeat" description="PPR" evidence="3">
    <location>
        <begin position="398"/>
        <end position="433"/>
    </location>
</feature>